<dbReference type="InterPro" id="IPR036291">
    <property type="entry name" value="NAD(P)-bd_dom_sf"/>
</dbReference>
<evidence type="ECO:0000256" key="4">
    <source>
        <dbReference type="RuleBase" id="RU003719"/>
    </source>
</evidence>
<evidence type="ECO:0000313" key="7">
    <source>
        <dbReference type="EMBL" id="WAH41389.1"/>
    </source>
</evidence>
<dbReference type="InterPro" id="IPR006139">
    <property type="entry name" value="D-isomer_2_OHA_DH_cat_dom"/>
</dbReference>
<dbReference type="EMBL" id="CP104067">
    <property type="protein sequence ID" value="WAH41389.1"/>
    <property type="molecule type" value="Genomic_DNA"/>
</dbReference>
<dbReference type="PANTHER" id="PTHR43333">
    <property type="entry name" value="2-HACID_DH_C DOMAIN-CONTAINING PROTEIN"/>
    <property type="match status" value="1"/>
</dbReference>
<dbReference type="RefSeq" id="WP_268005301.1">
    <property type="nucleotide sequence ID" value="NZ_BSUT01000001.1"/>
</dbReference>
<sequence length="318" mass="35520">MPKLVFVMNVAEEHLAKVRDVAPDWEIISGKDKDIWLHHLKDAEVVVGWNKDVFKEAVESSNATLRWVHNWGAGVDKFPFTALKERGIMLTNSSGVHAYPISETILGMMLALTRQLHICIQNQQTNTWHHANAQLEMHGKTVVILGTGAIGSETARLCKAFGMQVLGVRRSDKQADYFDEMYTFHSLKQALEQSDYVVNTLPLTEATRHMMGESQFASMKSSAFYINIGRGGTTDEESLITAIQNKSIAGAGLDVFSTEPLPDGSPLWEMSNVIITPHTSGSTEHYDARVMEIFLPNLKAYVEGKDPEINRVNLDLQY</sequence>
<dbReference type="Pfam" id="PF02826">
    <property type="entry name" value="2-Hacid_dh_C"/>
    <property type="match status" value="1"/>
</dbReference>
<evidence type="ECO:0000259" key="5">
    <source>
        <dbReference type="Pfam" id="PF00389"/>
    </source>
</evidence>
<name>A0ABY6ZER7_9BACL</name>
<dbReference type="SUPFAM" id="SSF51735">
    <property type="entry name" value="NAD(P)-binding Rossmann-fold domains"/>
    <property type="match status" value="1"/>
</dbReference>
<dbReference type="InterPro" id="IPR006140">
    <property type="entry name" value="D-isomer_DH_NAD-bd"/>
</dbReference>
<accession>A0ABY6ZER7</accession>
<organism evidence="7 8">
    <name type="scientific">Alicyclobacillus fastidiosus</name>
    <dbReference type="NCBI Taxonomy" id="392011"/>
    <lineage>
        <taxon>Bacteria</taxon>
        <taxon>Bacillati</taxon>
        <taxon>Bacillota</taxon>
        <taxon>Bacilli</taxon>
        <taxon>Bacillales</taxon>
        <taxon>Alicyclobacillaceae</taxon>
        <taxon>Alicyclobacillus</taxon>
    </lineage>
</organism>
<evidence type="ECO:0000256" key="1">
    <source>
        <dbReference type="ARBA" id="ARBA00005854"/>
    </source>
</evidence>
<dbReference type="Pfam" id="PF00389">
    <property type="entry name" value="2-Hacid_dh"/>
    <property type="match status" value="1"/>
</dbReference>
<feature type="domain" description="D-isomer specific 2-hydroxyacid dehydrogenase catalytic" evidence="5">
    <location>
        <begin position="9"/>
        <end position="312"/>
    </location>
</feature>
<evidence type="ECO:0000313" key="8">
    <source>
        <dbReference type="Proteomes" id="UP001164761"/>
    </source>
</evidence>
<keyword evidence="8" id="KW-1185">Reference proteome</keyword>
<evidence type="ECO:0000259" key="6">
    <source>
        <dbReference type="Pfam" id="PF02826"/>
    </source>
</evidence>
<comment type="similarity">
    <text evidence="1 4">Belongs to the D-isomer specific 2-hydroxyacid dehydrogenase family.</text>
</comment>
<keyword evidence="3" id="KW-0520">NAD</keyword>
<proteinExistence type="inferred from homology"/>
<dbReference type="Proteomes" id="UP001164761">
    <property type="component" value="Chromosome"/>
</dbReference>
<keyword evidence="2 4" id="KW-0560">Oxidoreductase</keyword>
<dbReference type="SUPFAM" id="SSF52283">
    <property type="entry name" value="Formate/glycerate dehydrogenase catalytic domain-like"/>
    <property type="match status" value="1"/>
</dbReference>
<reference evidence="7" key="1">
    <citation type="submission" date="2022-08" db="EMBL/GenBank/DDBJ databases">
        <title>Alicyclobacillus fastidiosus DSM 17978, complete genome.</title>
        <authorList>
            <person name="Wang Q."/>
            <person name="Cai R."/>
            <person name="Wang Z."/>
        </authorList>
    </citation>
    <scope>NUCLEOTIDE SEQUENCE</scope>
    <source>
        <strain evidence="7">DSM 17978</strain>
    </source>
</reference>
<evidence type="ECO:0000256" key="3">
    <source>
        <dbReference type="ARBA" id="ARBA00023027"/>
    </source>
</evidence>
<dbReference type="Gene3D" id="3.40.50.720">
    <property type="entry name" value="NAD(P)-binding Rossmann-like Domain"/>
    <property type="match status" value="2"/>
</dbReference>
<dbReference type="CDD" id="cd05300">
    <property type="entry name" value="2-Hacid_dh_1"/>
    <property type="match status" value="1"/>
</dbReference>
<dbReference type="PANTHER" id="PTHR43333:SF1">
    <property type="entry name" value="D-ISOMER SPECIFIC 2-HYDROXYACID DEHYDROGENASE NAD-BINDING DOMAIN-CONTAINING PROTEIN"/>
    <property type="match status" value="1"/>
</dbReference>
<evidence type="ECO:0000256" key="2">
    <source>
        <dbReference type="ARBA" id="ARBA00023002"/>
    </source>
</evidence>
<protein>
    <submittedName>
        <fullName evidence="7">D-2-hydroxyacid dehydrogenase</fullName>
    </submittedName>
</protein>
<feature type="domain" description="D-isomer specific 2-hydroxyacid dehydrogenase NAD-binding" evidence="6">
    <location>
        <begin position="106"/>
        <end position="280"/>
    </location>
</feature>
<gene>
    <name evidence="7" type="ORF">NZD89_24590</name>
</gene>